<proteinExistence type="predicted"/>
<dbReference type="PANTHER" id="PTHR43685:SF2">
    <property type="entry name" value="GLYCOSYLTRANSFERASE 2-LIKE DOMAIN-CONTAINING PROTEIN"/>
    <property type="match status" value="1"/>
</dbReference>
<name>A0A1I7H5C1_9BACT</name>
<accession>A0A1I7H5C1</accession>
<dbReference type="Gene3D" id="3.90.550.10">
    <property type="entry name" value="Spore Coat Polysaccharide Biosynthesis Protein SpsA, Chain A"/>
    <property type="match status" value="1"/>
</dbReference>
<evidence type="ECO:0000259" key="1">
    <source>
        <dbReference type="Pfam" id="PF00535"/>
    </source>
</evidence>
<sequence>MEKIGVAIVTFNRLDFLQICLDKISKQTYKNYDIVVVDNNSTDGTKEFLLSHDFPQVHLPENTGPAGGFHEAIKFYLEKDGYDYLWLMDDDVFPANDCLEQLVNAAEENKLVYPYIRNKACQTLWFPGWSGFLLPVKIAHQAGLPNRDLFFWSEDTEYIQHRIGDKLDCKIKWVPKAKVVHFTSKSSKKKAWLYYYQVRNMLYVLLYVKDFTAFRMYKLIKNWSKLLGAIIIKENNKAEKLEWFLRGTVHGVTKKLGKTIDPHVGKGKNSSHYKVSR</sequence>
<reference evidence="3" key="1">
    <citation type="submission" date="2016-10" db="EMBL/GenBank/DDBJ databases">
        <authorList>
            <person name="Varghese N."/>
        </authorList>
    </citation>
    <scope>NUCLEOTIDE SEQUENCE [LARGE SCALE GENOMIC DNA]</scope>
    <source>
        <strain evidence="3">DSM 18820</strain>
    </source>
</reference>
<dbReference type="EMBL" id="FPCA01000001">
    <property type="protein sequence ID" value="SFU55870.1"/>
    <property type="molecule type" value="Genomic_DNA"/>
</dbReference>
<evidence type="ECO:0000313" key="2">
    <source>
        <dbReference type="EMBL" id="SFU55870.1"/>
    </source>
</evidence>
<dbReference type="InterPro" id="IPR050834">
    <property type="entry name" value="Glycosyltransf_2"/>
</dbReference>
<organism evidence="2 3">
    <name type="scientific">Pontibacter akesuensis</name>
    <dbReference type="NCBI Taxonomy" id="388950"/>
    <lineage>
        <taxon>Bacteria</taxon>
        <taxon>Pseudomonadati</taxon>
        <taxon>Bacteroidota</taxon>
        <taxon>Cytophagia</taxon>
        <taxon>Cytophagales</taxon>
        <taxon>Hymenobacteraceae</taxon>
        <taxon>Pontibacter</taxon>
    </lineage>
</organism>
<dbReference type="Pfam" id="PF00535">
    <property type="entry name" value="Glycos_transf_2"/>
    <property type="match status" value="1"/>
</dbReference>
<dbReference type="SUPFAM" id="SSF53448">
    <property type="entry name" value="Nucleotide-diphospho-sugar transferases"/>
    <property type="match status" value="1"/>
</dbReference>
<dbReference type="PANTHER" id="PTHR43685">
    <property type="entry name" value="GLYCOSYLTRANSFERASE"/>
    <property type="match status" value="1"/>
</dbReference>
<gene>
    <name evidence="2" type="ORF">SAMN04487941_1517</name>
</gene>
<dbReference type="InterPro" id="IPR001173">
    <property type="entry name" value="Glyco_trans_2-like"/>
</dbReference>
<dbReference type="RefSeq" id="WP_068836807.1">
    <property type="nucleotide sequence ID" value="NZ_BMXC01000001.1"/>
</dbReference>
<dbReference type="Proteomes" id="UP000182491">
    <property type="component" value="Unassembled WGS sequence"/>
</dbReference>
<dbReference type="STRING" id="388950.GCA_001611675_00615"/>
<evidence type="ECO:0000313" key="3">
    <source>
        <dbReference type="Proteomes" id="UP000182491"/>
    </source>
</evidence>
<dbReference type="AlphaFoldDB" id="A0A1I7H5C1"/>
<feature type="domain" description="Glycosyltransferase 2-like" evidence="1">
    <location>
        <begin position="6"/>
        <end position="113"/>
    </location>
</feature>
<dbReference type="InterPro" id="IPR029044">
    <property type="entry name" value="Nucleotide-diphossugar_trans"/>
</dbReference>
<keyword evidence="3" id="KW-1185">Reference proteome</keyword>
<dbReference type="OrthoDB" id="9771846at2"/>
<protein>
    <recommendedName>
        <fullName evidence="1">Glycosyltransferase 2-like domain-containing protein</fullName>
    </recommendedName>
</protein>